<dbReference type="RefSeq" id="XP_031382804.1">
    <property type="nucleotide sequence ID" value="XM_031526944.1"/>
</dbReference>
<dbReference type="GO" id="GO:0006412">
    <property type="term" value="P:translation"/>
    <property type="evidence" value="ECO:0007669"/>
    <property type="project" value="InterPro"/>
</dbReference>
<organism evidence="1 2">
    <name type="scientific">Punica granatum</name>
    <name type="common">Pomegranate</name>
    <dbReference type="NCBI Taxonomy" id="22663"/>
    <lineage>
        <taxon>Eukaryota</taxon>
        <taxon>Viridiplantae</taxon>
        <taxon>Streptophyta</taxon>
        <taxon>Embryophyta</taxon>
        <taxon>Tracheophyta</taxon>
        <taxon>Spermatophyta</taxon>
        <taxon>Magnoliopsida</taxon>
        <taxon>eudicotyledons</taxon>
        <taxon>Gunneridae</taxon>
        <taxon>Pentapetalae</taxon>
        <taxon>rosids</taxon>
        <taxon>malvids</taxon>
        <taxon>Myrtales</taxon>
        <taxon>Lythraceae</taxon>
        <taxon>Punica</taxon>
    </lineage>
</organism>
<accession>A0A6P8CK84</accession>
<sequence>MSAGDDTLLPFDIKEARDDRWILLSWSWTFWLRLSSLLGRALFNHLKVYKGSYHPHEVQKPVELLIRDKRIQKQRWVVLLTHITQIP</sequence>
<proteinExistence type="predicted"/>
<dbReference type="GO" id="GO:0005840">
    <property type="term" value="C:ribosome"/>
    <property type="evidence" value="ECO:0007669"/>
    <property type="project" value="InterPro"/>
</dbReference>
<gene>
    <name evidence="2" type="primary">LOC116196970</name>
</gene>
<name>A0A6P8CK84_PUNGR</name>
<dbReference type="GO" id="GO:0003735">
    <property type="term" value="F:structural constituent of ribosome"/>
    <property type="evidence" value="ECO:0007669"/>
    <property type="project" value="InterPro"/>
</dbReference>
<evidence type="ECO:0000313" key="2">
    <source>
        <dbReference type="RefSeq" id="XP_031382804.1"/>
    </source>
</evidence>
<dbReference type="SUPFAM" id="SSF52161">
    <property type="entry name" value="Ribosomal protein L13"/>
    <property type="match status" value="1"/>
</dbReference>
<dbReference type="AlphaFoldDB" id="A0A6P8CK84"/>
<protein>
    <submittedName>
        <fullName evidence="2">Uncharacterized protein LOC116196970 isoform X2</fullName>
    </submittedName>
</protein>
<keyword evidence="1" id="KW-1185">Reference proteome</keyword>
<reference evidence="1" key="1">
    <citation type="journal article" date="2020" name="Plant Biotechnol. J.">
        <title>The pomegranate (Punica granatum L.) draft genome dissects genetic divergence between soft- and hard-seeded cultivars.</title>
        <authorList>
            <person name="Luo X."/>
            <person name="Li H."/>
            <person name="Wu Z."/>
            <person name="Yao W."/>
            <person name="Zhao P."/>
            <person name="Cao D."/>
            <person name="Yu H."/>
            <person name="Li K."/>
            <person name="Poudel K."/>
            <person name="Zhao D."/>
            <person name="Zhang F."/>
            <person name="Xia X."/>
            <person name="Chen L."/>
            <person name="Wang Q."/>
            <person name="Jing D."/>
            <person name="Cao S."/>
        </authorList>
    </citation>
    <scope>NUCLEOTIDE SEQUENCE [LARGE SCALE GENOMIC DNA]</scope>
    <source>
        <strain evidence="1">cv. Tunisia</strain>
    </source>
</reference>
<dbReference type="InterPro" id="IPR036899">
    <property type="entry name" value="Ribosomal_uL13_sf"/>
</dbReference>
<dbReference type="Proteomes" id="UP000515151">
    <property type="component" value="Chromosome 2"/>
</dbReference>
<dbReference type="GeneID" id="116196970"/>
<reference evidence="2" key="2">
    <citation type="submission" date="2025-08" db="UniProtKB">
        <authorList>
            <consortium name="RefSeq"/>
        </authorList>
    </citation>
    <scope>IDENTIFICATION</scope>
    <source>
        <tissue evidence="2">Leaf</tissue>
    </source>
</reference>
<evidence type="ECO:0000313" key="1">
    <source>
        <dbReference type="Proteomes" id="UP000515151"/>
    </source>
</evidence>